<keyword evidence="2" id="KW-0472">Membrane</keyword>
<dbReference type="Gene3D" id="2.60.40.10">
    <property type="entry name" value="Immunoglobulins"/>
    <property type="match status" value="2"/>
</dbReference>
<evidence type="ECO:0000256" key="6">
    <source>
        <dbReference type="SAM" id="SignalP"/>
    </source>
</evidence>
<dbReference type="KEGG" id="cvn:111113624"/>
<accession>A0A8B8BW79</accession>
<dbReference type="GeneID" id="111113624"/>
<feature type="domain" description="Ig-like" evidence="7">
    <location>
        <begin position="402"/>
        <end position="486"/>
    </location>
</feature>
<reference evidence="9" key="1">
    <citation type="submission" date="2025-08" db="UniProtKB">
        <authorList>
            <consortium name="RefSeq"/>
        </authorList>
    </citation>
    <scope>IDENTIFICATION</scope>
    <source>
        <tissue evidence="9">Whole sample</tissue>
    </source>
</reference>
<dbReference type="InterPro" id="IPR051275">
    <property type="entry name" value="Cell_adhesion_signaling"/>
</dbReference>
<gene>
    <name evidence="9" type="primary">LOC111113624</name>
</gene>
<dbReference type="SUPFAM" id="SSF48726">
    <property type="entry name" value="Immunoglobulin"/>
    <property type="match status" value="1"/>
</dbReference>
<dbReference type="InterPro" id="IPR036179">
    <property type="entry name" value="Ig-like_dom_sf"/>
</dbReference>
<evidence type="ECO:0000256" key="1">
    <source>
        <dbReference type="ARBA" id="ARBA00004479"/>
    </source>
</evidence>
<evidence type="ECO:0000256" key="3">
    <source>
        <dbReference type="ARBA" id="ARBA00023157"/>
    </source>
</evidence>
<keyword evidence="6" id="KW-0732">Signal</keyword>
<comment type="subcellular location">
    <subcellularLocation>
        <location evidence="1">Membrane</location>
        <topology evidence="1">Single-pass type I membrane protein</topology>
    </subcellularLocation>
</comment>
<keyword evidence="5" id="KW-0393">Immunoglobulin domain</keyword>
<dbReference type="OrthoDB" id="6108751at2759"/>
<dbReference type="GO" id="GO:0098609">
    <property type="term" value="P:cell-cell adhesion"/>
    <property type="evidence" value="ECO:0007669"/>
    <property type="project" value="TreeGrafter"/>
</dbReference>
<dbReference type="AlphaFoldDB" id="A0A8B8BW79"/>
<organism evidence="8 9">
    <name type="scientific">Crassostrea virginica</name>
    <name type="common">Eastern oyster</name>
    <dbReference type="NCBI Taxonomy" id="6565"/>
    <lineage>
        <taxon>Eukaryota</taxon>
        <taxon>Metazoa</taxon>
        <taxon>Spiralia</taxon>
        <taxon>Lophotrochozoa</taxon>
        <taxon>Mollusca</taxon>
        <taxon>Bivalvia</taxon>
        <taxon>Autobranchia</taxon>
        <taxon>Pteriomorphia</taxon>
        <taxon>Ostreida</taxon>
        <taxon>Ostreoidea</taxon>
        <taxon>Ostreidae</taxon>
        <taxon>Crassostrea</taxon>
    </lineage>
</organism>
<dbReference type="PANTHER" id="PTHR11640">
    <property type="entry name" value="NEPHRIN"/>
    <property type="match status" value="1"/>
</dbReference>
<feature type="signal peptide" evidence="6">
    <location>
        <begin position="1"/>
        <end position="23"/>
    </location>
</feature>
<feature type="chain" id="PRO_5034497203" evidence="6">
    <location>
        <begin position="24"/>
        <end position="595"/>
    </location>
</feature>
<dbReference type="GO" id="GO:0005886">
    <property type="term" value="C:plasma membrane"/>
    <property type="evidence" value="ECO:0007669"/>
    <property type="project" value="TreeGrafter"/>
</dbReference>
<feature type="domain" description="Ig-like" evidence="7">
    <location>
        <begin position="205"/>
        <end position="289"/>
    </location>
</feature>
<dbReference type="GO" id="GO:0005911">
    <property type="term" value="C:cell-cell junction"/>
    <property type="evidence" value="ECO:0007669"/>
    <property type="project" value="TreeGrafter"/>
</dbReference>
<dbReference type="GO" id="GO:0050839">
    <property type="term" value="F:cell adhesion molecule binding"/>
    <property type="evidence" value="ECO:0007669"/>
    <property type="project" value="TreeGrafter"/>
</dbReference>
<proteinExistence type="predicted"/>
<evidence type="ECO:0000256" key="5">
    <source>
        <dbReference type="ARBA" id="ARBA00023319"/>
    </source>
</evidence>
<keyword evidence="8" id="KW-1185">Reference proteome</keyword>
<evidence type="ECO:0000313" key="9">
    <source>
        <dbReference type="RefSeq" id="XP_022307623.1"/>
    </source>
</evidence>
<keyword evidence="4" id="KW-0325">Glycoprotein</keyword>
<dbReference type="PANTHER" id="PTHR11640:SF164">
    <property type="entry name" value="MAM DOMAIN-CONTAINING GLYCOSYLPHOSPHATIDYLINOSITOL ANCHOR PROTEIN 1"/>
    <property type="match status" value="1"/>
</dbReference>
<dbReference type="Proteomes" id="UP000694844">
    <property type="component" value="Chromosome 9"/>
</dbReference>
<dbReference type="InterPro" id="IPR007110">
    <property type="entry name" value="Ig-like_dom"/>
</dbReference>
<dbReference type="InterPro" id="IPR013783">
    <property type="entry name" value="Ig-like_fold"/>
</dbReference>
<name>A0A8B8BW79_CRAVI</name>
<dbReference type="PROSITE" id="PS50835">
    <property type="entry name" value="IG_LIKE"/>
    <property type="match status" value="3"/>
</dbReference>
<keyword evidence="3" id="KW-1015">Disulfide bond</keyword>
<sequence>MCRIMQAVFFLLVICVLVCKFQGAELTISTRFKNGDVLFSWYTRKTYNYFYVIINNKDLGWIPDTEHTVKDALMYDCINITVKTEQPYIDYKLTYNVSKIIKNQGDSVEISWTAPFFPRAGTYNIYHTNDENKSIPIIDVTSNKVTTDYRKYDYLSQPLNSTNIAFMIRDITLDDAGYYAGGTWFGPAWSGGGVVLTVLGKPSTPTITGILNIPVGDTCKLTCLSTSTSAPDYYAKLVKLSYRWFVNGTDVGERSKDLSFTVTKNHQYNQYSCEAVEKNLVSARSDSIQINPLFSKIIKNQGDSVEISWTAPFFPRAGAYNIYHTNDENKSISVVHVTSNKVTTDYRKYDYLSQPLNSTNIAFMIRDITLDDAGYYAGGTWFGPAWSGGGVVLTVLGKPSTPTITGILNIPVGDTCKLTCLSTSTSAPDYYARLVKLSYRWFVNGTDVGEQSKDMSFTVTKNHRYNQYSCETVEENLMSERSDPIQINPLYKPDMLSIKPEPQLLNGKLTVTEGETIGPYHCSADCNPPCSIIWKYKDTDGTIHDASSSGHELSMTRVNRSISLLRCVAIYKPPYKESQSIELDIQSTQQAKLIG</sequence>
<evidence type="ECO:0000313" key="8">
    <source>
        <dbReference type="Proteomes" id="UP000694844"/>
    </source>
</evidence>
<evidence type="ECO:0000256" key="2">
    <source>
        <dbReference type="ARBA" id="ARBA00023136"/>
    </source>
</evidence>
<feature type="domain" description="Ig-like" evidence="7">
    <location>
        <begin position="500"/>
        <end position="582"/>
    </location>
</feature>
<protein>
    <submittedName>
        <fullName evidence="9">Uncharacterized protein LOC111113624</fullName>
    </submittedName>
</protein>
<evidence type="ECO:0000259" key="7">
    <source>
        <dbReference type="PROSITE" id="PS50835"/>
    </source>
</evidence>
<evidence type="ECO:0000256" key="4">
    <source>
        <dbReference type="ARBA" id="ARBA00023180"/>
    </source>
</evidence>
<dbReference type="RefSeq" id="XP_022307623.1">
    <property type="nucleotide sequence ID" value="XM_022451915.1"/>
</dbReference>